<dbReference type="PANTHER" id="PTHR21512:SF5">
    <property type="entry name" value="TRAFFICKING PROTEIN PARTICLE COMPLEX SUBUNIT 9"/>
    <property type="match status" value="1"/>
</dbReference>
<reference evidence="2" key="2">
    <citation type="submission" date="2021-05" db="EMBL/GenBank/DDBJ databases">
        <authorList>
            <person name="Pain A."/>
        </authorList>
    </citation>
    <scope>NUCLEOTIDE SEQUENCE</scope>
    <source>
        <strain evidence="2">1802A</strain>
    </source>
</reference>
<feature type="region of interest" description="Disordered" evidence="1">
    <location>
        <begin position="1803"/>
        <end position="1827"/>
    </location>
</feature>
<feature type="compositionally biased region" description="Basic and acidic residues" evidence="1">
    <location>
        <begin position="1810"/>
        <end position="1827"/>
    </location>
</feature>
<sequence length="1876" mass="212914">MDSSTAAFSLFAQPIGCSEANEILSAINILVVRTAGTSDVFYDNSLEYLRSHMRYLTLQDLRATQPDYEQDLQSRQLERYLLSINISENLVIAAEVDAAYISAQSVSQNILFPDVTSTAYVLGTSPKFSLVKEQAKLIIRYIEHIPQHSLDPQLFHQGKIFAAIVIHDTEVEDGEEIKRIFNAETNWIHGNHGVKIVHMLCRGSRGYSLFDPVSLCRLYPWLKYNQQMDKTRVDTSIDGFSNHTLNYMPCQRTIVLYNTTTKITYFLRELVIHCIVCILRELVSTLEVERFPDSQLLCRYDEADKFIKVSRKQRNTIITARSQKLHGDILLMLNNLPQAVNLYVQAKNRCKVAGDCLFKGAAGFCLATTLARLADQKRQELETKRISLTVGHANAVSSRRLVVHRLTKGLMNLHKSSIDKSLDIPSSCNSETNLPSEPGRWFGFSRFTSSTSQSRLGQSIPTIDDGCSDDEATVKRSMSNEISRHVACELPLTTSDGEPRLPIKRTFDCNPCQLDKVADRILRTFTKAFLLWAQLEDLPRYDFEVCMVLLVHYMRENGYHQKLHFVISRMIEYSMRHLSTQEYIAFLRYIIEFTRDTPYIRKLHYYKFLYDQKCLESGHPVSRDVIQRIASRFMLRAEHSGCNSTLADTTETKLVNSNVNDYTDDAELLDTKDATLTSHAQVRCPTGQAITRIHCTKDIANYSTDSTCNMLYDIPKADNIIVCPQDERCFTASRIPSSDEVTLEAVEHHGCVVTSEGNDFNENASNLTPELRRIMDDIKETITASYMSNFQMQIGWQVTKFLEIQHAHIEMAIRQCNTCQMYYAKAQLSLINLMMAMEHVLVDHNANSNVIESLQTYITKFKESCQFVSMNAHSSLFTFNHILFAVDFESKPRTARIVPNWFSGMNVERRGVFRMTPADNRLIYHCGGYSKSYRAVPIVTVIKHVKTKSGLDNLIHVKSDTSSIGESRHQHSHLKSDYIFRLTGARDCRNRCICYFKRYAGKTASCKERSLPCTSDRVDCSGMPNSGRIWAQIGDGYFRDHLTTTKARCVVMDRICRKDIKCSLIKLETKRKLKPLKNVTSKAPNPSPECANVCTSTTSIDVDCLQTVEVTISNPLPIGLFLEDVTLLTVGVETDVVRRHVVIGPLVQSMTVPINFFARKRGTFSIVGVSFTLFEYIRCHQVIFNAPMPIAASSIGNIVVNPSALHCETAKLIQDGRCMMFEARSPVYRPVISYHATTPFEETGGQNIYEHIMRTDKKVLRSLYVPRCFHHLHYPRQSPAASMSLRKNGTIYDYRYGMRIPTPNDSSVPHDVKLCSRDSCGLCRIMRQNVKESILTMSPNISMIENEEKLILLAIHNDSKNVIMAGLKISVLPLMDEQELPRDVMTRADREFAARKQRELMAQQELELVRNFMILGNRSILLQRLSNSIEVPCDVECNPRQMSLSHSRSESASNRLQTAVISPGATLCVPIFYRATATNSHYYFCVDYEYQASEGTVRASILKPLSLTITRGLSLGNMGISVRPHVEFSVDDLVKNLHMPYKPTTLNSLKMFNHIFDGVEVGVDLHVINAMDMPFVCSSRGLSNFIATPHLEAQWRISARRLSYMEAKFMKPSYFVKAMDYLMALQWRLDDSRYGELRLTDLNHCIPPGMRVSKTLRKQFSKHDYKNTILSHCRKSVVWKNKVTGGPSFTLKSSRVPMAIHANLHHLVEAKISLEMVVSVDSAVYYNTGFDDVEKCCITVSQGVPFQLSVLGCNNSDVLVGEYITVIVPFIFGTYGEPKGLRWTGSLEQVGLHTLVPNTRFRPYSTSSAQREKPSVPGDSEGRTRDRYNGHTPVAHLCLQAHECLIYGIAAAIVVKRDRAVYWHRRPVVVHVVPRE</sequence>
<reference evidence="2" key="1">
    <citation type="journal article" date="2014" name="Nucleic Acids Res.">
        <title>The evolutionary dynamics of variant antigen genes in Babesia reveal a history of genomic innovation underlying host-parasite interaction.</title>
        <authorList>
            <person name="Jackson A.P."/>
            <person name="Otto T.D."/>
            <person name="Darby A."/>
            <person name="Ramaprasad A."/>
            <person name="Xia D."/>
            <person name="Echaide I.E."/>
            <person name="Farber M."/>
            <person name="Gahlot S."/>
            <person name="Gamble J."/>
            <person name="Gupta D."/>
            <person name="Gupta Y."/>
            <person name="Jackson L."/>
            <person name="Malandrin L."/>
            <person name="Malas T.B."/>
            <person name="Moussa E."/>
            <person name="Nair M."/>
            <person name="Reid A.J."/>
            <person name="Sanders M."/>
            <person name="Sharma J."/>
            <person name="Tracey A."/>
            <person name="Quail M.A."/>
            <person name="Weir W."/>
            <person name="Wastling J.M."/>
            <person name="Hall N."/>
            <person name="Willadsen P."/>
            <person name="Lingelbach K."/>
            <person name="Shiels B."/>
            <person name="Tait A."/>
            <person name="Berriman M."/>
            <person name="Allred D.R."/>
            <person name="Pain A."/>
        </authorList>
    </citation>
    <scope>NUCLEOTIDE SEQUENCE</scope>
    <source>
        <strain evidence="2">1802A</strain>
    </source>
</reference>
<dbReference type="Proteomes" id="UP001195914">
    <property type="component" value="Unassembled WGS sequence"/>
</dbReference>
<accession>A0AAD9LGT0</accession>
<proteinExistence type="predicted"/>
<dbReference type="InterPro" id="IPR013935">
    <property type="entry name" value="Trs120_TRAPPC9"/>
</dbReference>
<protein>
    <submittedName>
        <fullName evidence="2">Uncharacterized protein</fullName>
    </submittedName>
</protein>
<dbReference type="GO" id="GO:0005802">
    <property type="term" value="C:trans-Golgi network"/>
    <property type="evidence" value="ECO:0007669"/>
    <property type="project" value="TreeGrafter"/>
</dbReference>
<keyword evidence="3" id="KW-1185">Reference proteome</keyword>
<evidence type="ECO:0000256" key="1">
    <source>
        <dbReference type="SAM" id="MobiDB-lite"/>
    </source>
</evidence>
<evidence type="ECO:0000313" key="2">
    <source>
        <dbReference type="EMBL" id="KAK1934794.1"/>
    </source>
</evidence>
<name>A0AAD9LGT0_BABDI</name>
<dbReference type="PANTHER" id="PTHR21512">
    <property type="entry name" value="TRAFFICKING PROTEIN PARTICLE COMPLEX SUBUNIT 9"/>
    <property type="match status" value="1"/>
</dbReference>
<evidence type="ECO:0000313" key="3">
    <source>
        <dbReference type="Proteomes" id="UP001195914"/>
    </source>
</evidence>
<comment type="caution">
    <text evidence="2">The sequence shown here is derived from an EMBL/GenBank/DDBJ whole genome shotgun (WGS) entry which is preliminary data.</text>
</comment>
<gene>
    <name evidence="2" type="ORF">X943_001581</name>
</gene>
<dbReference type="EMBL" id="JAHBMH010000062">
    <property type="protein sequence ID" value="KAK1934794.1"/>
    <property type="molecule type" value="Genomic_DNA"/>
</dbReference>
<organism evidence="2 3">
    <name type="scientific">Babesia divergens</name>
    <dbReference type="NCBI Taxonomy" id="32595"/>
    <lineage>
        <taxon>Eukaryota</taxon>
        <taxon>Sar</taxon>
        <taxon>Alveolata</taxon>
        <taxon>Apicomplexa</taxon>
        <taxon>Aconoidasida</taxon>
        <taxon>Piroplasmida</taxon>
        <taxon>Babesiidae</taxon>
        <taxon>Babesia</taxon>
    </lineage>
</organism>